<dbReference type="Gene3D" id="2.130.10.10">
    <property type="entry name" value="YVTN repeat-like/Quinoprotein amine dehydrogenase"/>
    <property type="match status" value="1"/>
</dbReference>
<dbReference type="InterPro" id="IPR011048">
    <property type="entry name" value="Haem_d1_sf"/>
</dbReference>
<dbReference type="PANTHER" id="PTHR47197:SF3">
    <property type="entry name" value="DIHYDRO-HEME D1 DEHYDROGENASE"/>
    <property type="match status" value="1"/>
</dbReference>
<protein>
    <recommendedName>
        <fullName evidence="4">YncE family protein</fullName>
    </recommendedName>
</protein>
<dbReference type="eggNOG" id="COG3391">
    <property type="taxonomic scope" value="Bacteria"/>
</dbReference>
<gene>
    <name evidence="2" type="ORF">GTPT_0965</name>
</gene>
<sequence length="347" mass="38030">MMAHQTFFRPLVLVAALFSAGSFAAQPVSTLHQPVGKGLYELAYSQTGNALYVSGAQGRDEQGGVVYRLDPQDLKTTQTLKSQYKPFGMALDARTGILYLGNSRESSLTSIDTRSGEQLKHLVLDSRQRSETVRPLQIREIAIDTENDRLYIPGVGADSVVWVVDAKNLTLLNTIEHTGKLGAGVALDSARHRLYISNADGELVVINTTTQRIEKKEKLIEKGDSALLNIASDPAGHRLFIADYKQPGVLVVDTRTDKVIEKITVPESLSVLYNPQRHQLYVTHRQAGTVSIINTQNYQPEQTVKTPGLPNSLALSADGKSLFVTVKQPASREKPATAPDEVMRITL</sequence>
<dbReference type="SUPFAM" id="SSF51004">
    <property type="entry name" value="C-terminal (heme d1) domain of cytochrome cd1-nitrite reductase"/>
    <property type="match status" value="1"/>
</dbReference>
<dbReference type="InterPro" id="IPR015943">
    <property type="entry name" value="WD40/YVTN_repeat-like_dom_sf"/>
</dbReference>
<dbReference type="PANTHER" id="PTHR47197">
    <property type="entry name" value="PROTEIN NIRF"/>
    <property type="match status" value="1"/>
</dbReference>
<accession>A0A085JKN0</accession>
<dbReference type="Proteomes" id="UP000028602">
    <property type="component" value="Unassembled WGS sequence"/>
</dbReference>
<reference evidence="2 3" key="1">
    <citation type="submission" date="2014-05" db="EMBL/GenBank/DDBJ databases">
        <title>ATOL: Assembling a taxonomically balanced genome-scale reconstruction of the evolutionary history of the Enterobacteriaceae.</title>
        <authorList>
            <person name="Plunkett G.III."/>
            <person name="Neeno-Eckwall E.C."/>
            <person name="Glasner J.D."/>
            <person name="Perna N.T."/>
        </authorList>
    </citation>
    <scope>NUCLEOTIDE SEQUENCE [LARGE SCALE GENOMIC DNA]</scope>
    <source>
        <strain evidence="2 3">ATCC 33301</strain>
    </source>
</reference>
<evidence type="ECO:0000256" key="1">
    <source>
        <dbReference type="SAM" id="SignalP"/>
    </source>
</evidence>
<evidence type="ECO:0000313" key="2">
    <source>
        <dbReference type="EMBL" id="KFD21026.1"/>
    </source>
</evidence>
<comment type="caution">
    <text evidence="2">The sequence shown here is derived from an EMBL/GenBank/DDBJ whole genome shotgun (WGS) entry which is preliminary data.</text>
</comment>
<dbReference type="AlphaFoldDB" id="A0A085JKN0"/>
<feature type="signal peptide" evidence="1">
    <location>
        <begin position="1"/>
        <end position="24"/>
    </location>
</feature>
<evidence type="ECO:0008006" key="4">
    <source>
        <dbReference type="Google" id="ProtNLM"/>
    </source>
</evidence>
<organism evidence="2 3">
    <name type="scientific">Tatumella ptyseos ATCC 33301</name>
    <dbReference type="NCBI Taxonomy" id="1005995"/>
    <lineage>
        <taxon>Bacteria</taxon>
        <taxon>Pseudomonadati</taxon>
        <taxon>Pseudomonadota</taxon>
        <taxon>Gammaproteobacteria</taxon>
        <taxon>Enterobacterales</taxon>
        <taxon>Erwiniaceae</taxon>
        <taxon>Tatumella</taxon>
    </lineage>
</organism>
<dbReference type="RefSeq" id="WP_029990550.1">
    <property type="nucleotide sequence ID" value="NZ_ATMJ01000027.1"/>
</dbReference>
<feature type="chain" id="PRO_5001793530" description="YncE family protein" evidence="1">
    <location>
        <begin position="25"/>
        <end position="347"/>
    </location>
</feature>
<keyword evidence="3" id="KW-1185">Reference proteome</keyword>
<dbReference type="OrthoDB" id="7767057at2"/>
<keyword evidence="1" id="KW-0732">Signal</keyword>
<proteinExistence type="predicted"/>
<dbReference type="EMBL" id="JMPR01000018">
    <property type="protein sequence ID" value="KFD21026.1"/>
    <property type="molecule type" value="Genomic_DNA"/>
</dbReference>
<dbReference type="InterPro" id="IPR051200">
    <property type="entry name" value="Host-pathogen_enzymatic-act"/>
</dbReference>
<name>A0A085JKN0_9GAMM</name>
<evidence type="ECO:0000313" key="3">
    <source>
        <dbReference type="Proteomes" id="UP000028602"/>
    </source>
</evidence>